<protein>
    <submittedName>
        <fullName evidence="1">Uncharacterized protein</fullName>
    </submittedName>
</protein>
<dbReference type="AlphaFoldDB" id="A0A0F9HKW9"/>
<comment type="caution">
    <text evidence="1">The sequence shown here is derived from an EMBL/GenBank/DDBJ whole genome shotgun (WGS) entry which is preliminary data.</text>
</comment>
<reference evidence="1" key="1">
    <citation type="journal article" date="2015" name="Nature">
        <title>Complex archaea that bridge the gap between prokaryotes and eukaryotes.</title>
        <authorList>
            <person name="Spang A."/>
            <person name="Saw J.H."/>
            <person name="Jorgensen S.L."/>
            <person name="Zaremba-Niedzwiedzka K."/>
            <person name="Martijn J."/>
            <person name="Lind A.E."/>
            <person name="van Eijk R."/>
            <person name="Schleper C."/>
            <person name="Guy L."/>
            <person name="Ettema T.J."/>
        </authorList>
    </citation>
    <scope>NUCLEOTIDE SEQUENCE</scope>
</reference>
<dbReference type="EMBL" id="LAZR01022298">
    <property type="protein sequence ID" value="KKL82360.1"/>
    <property type="molecule type" value="Genomic_DNA"/>
</dbReference>
<sequence length="76" mass="9309">RFKQQLNWVVKEMVHYMRSYVKVKPWPMNYGPMCMTKYGPCDYLELCNYGNIPKYISEYKPREEHLEIRRNITTQA</sequence>
<feature type="non-terminal residue" evidence="1">
    <location>
        <position position="1"/>
    </location>
</feature>
<evidence type="ECO:0000313" key="1">
    <source>
        <dbReference type="EMBL" id="KKL82360.1"/>
    </source>
</evidence>
<name>A0A0F9HKW9_9ZZZZ</name>
<accession>A0A0F9HKW9</accession>
<proteinExistence type="predicted"/>
<gene>
    <name evidence="1" type="ORF">LCGC14_1985590</name>
</gene>
<organism evidence="1">
    <name type="scientific">marine sediment metagenome</name>
    <dbReference type="NCBI Taxonomy" id="412755"/>
    <lineage>
        <taxon>unclassified sequences</taxon>
        <taxon>metagenomes</taxon>
        <taxon>ecological metagenomes</taxon>
    </lineage>
</organism>